<evidence type="ECO:0000313" key="2">
    <source>
        <dbReference type="EMBL" id="MEO1753416.1"/>
    </source>
</evidence>
<evidence type="ECO:0000256" key="1">
    <source>
        <dbReference type="SAM" id="Phobius"/>
    </source>
</evidence>
<feature type="transmembrane region" description="Helical" evidence="1">
    <location>
        <begin position="299"/>
        <end position="315"/>
    </location>
</feature>
<feature type="transmembrane region" description="Helical" evidence="1">
    <location>
        <begin position="164"/>
        <end position="186"/>
    </location>
</feature>
<name>A0ABV0DSJ1_9BURK</name>
<dbReference type="RefSeq" id="WP_252670865.1">
    <property type="nucleotide sequence ID" value="NZ_JAKUCO010000005.1"/>
</dbReference>
<organism evidence="2 3">
    <name type="scientific">Paraburkholderia caribensis</name>
    <dbReference type="NCBI Taxonomy" id="75105"/>
    <lineage>
        <taxon>Bacteria</taxon>
        <taxon>Pseudomonadati</taxon>
        <taxon>Pseudomonadota</taxon>
        <taxon>Betaproteobacteria</taxon>
        <taxon>Burkholderiales</taxon>
        <taxon>Burkholderiaceae</taxon>
        <taxon>Paraburkholderia</taxon>
    </lineage>
</organism>
<dbReference type="EMBL" id="JAYLVJ010000005">
    <property type="protein sequence ID" value="MEO1753416.1"/>
    <property type="molecule type" value="Genomic_DNA"/>
</dbReference>
<feature type="transmembrane region" description="Helical" evidence="1">
    <location>
        <begin position="101"/>
        <end position="127"/>
    </location>
</feature>
<evidence type="ECO:0008006" key="4">
    <source>
        <dbReference type="Google" id="ProtNLM"/>
    </source>
</evidence>
<reference evidence="2 3" key="1">
    <citation type="submission" date="2024-01" db="EMBL/GenBank/DDBJ databases">
        <title>The diversity of rhizobia nodulating Mimosa spp. in eleven states of Brazil covering several biomes is determined by host plant, location, and edaphic factors.</title>
        <authorList>
            <person name="Rouws L."/>
            <person name="Barauna A."/>
            <person name="Beukes C."/>
            <person name="De Faria S.M."/>
            <person name="Gross E."/>
            <person name="Dos Reis Junior F.B."/>
            <person name="Simon M."/>
            <person name="Maluk M."/>
            <person name="Odee D.W."/>
            <person name="Kenicer G."/>
            <person name="Young J.P.W."/>
            <person name="Reis V.M."/>
            <person name="Zilli J."/>
            <person name="James E.K."/>
        </authorList>
    </citation>
    <scope>NUCLEOTIDE SEQUENCE [LARGE SCALE GENOMIC DNA]</scope>
    <source>
        <strain evidence="2 3">JHI1651</strain>
    </source>
</reference>
<keyword evidence="1" id="KW-1133">Transmembrane helix</keyword>
<keyword evidence="1" id="KW-0472">Membrane</keyword>
<feature type="transmembrane region" description="Helical" evidence="1">
    <location>
        <begin position="327"/>
        <end position="346"/>
    </location>
</feature>
<proteinExistence type="predicted"/>
<gene>
    <name evidence="2" type="ORF">VOI32_05670</name>
</gene>
<feature type="transmembrane region" description="Helical" evidence="1">
    <location>
        <begin position="366"/>
        <end position="385"/>
    </location>
</feature>
<feature type="transmembrane region" description="Helical" evidence="1">
    <location>
        <begin position="139"/>
        <end position="158"/>
    </location>
</feature>
<comment type="caution">
    <text evidence="2">The sequence shown here is derived from an EMBL/GenBank/DDBJ whole genome shotgun (WGS) entry which is preliminary data.</text>
</comment>
<keyword evidence="1" id="KW-0812">Transmembrane</keyword>
<keyword evidence="3" id="KW-1185">Reference proteome</keyword>
<feature type="transmembrane region" description="Helical" evidence="1">
    <location>
        <begin position="37"/>
        <end position="57"/>
    </location>
</feature>
<dbReference type="Proteomes" id="UP001462961">
    <property type="component" value="Unassembled WGS sequence"/>
</dbReference>
<protein>
    <recommendedName>
        <fullName evidence="4">Glycosyltransferase RgtA/B/C/D-like domain-containing protein</fullName>
    </recommendedName>
</protein>
<evidence type="ECO:0000313" key="3">
    <source>
        <dbReference type="Proteomes" id="UP001462961"/>
    </source>
</evidence>
<sequence length="554" mass="61744">MAYEEFRWRRYSSLLKQSPVIKGLIGRIKDTERGKTFTARDALIFSILFFISLSLYFEYLRVASFFTDDWTIIGIIQSNNGFHETWSRLISGNPRRPVMWIFYYAVFGLFHQNATIPAFIAIALLWLQASMLYRIMVTLGLSYIFALMVSTILILLPAADSTRLWFSGSTLTLALDFLLISILFGLSGISSVRQSRSIIFWSLSFLFCLLAGLTYEATIPFLALGCCAYFFASGKNMRTAKACVAPLSAAIIVVTYVSSQLRPDVPGYKVPGWAYIYDRIILFANESIQILGEMLPGKATYSGVLILIVSAGFALHPLPLKYRSTKVALVVGWLIFICGYTSFLLAPPQIHPLATGWDNRCNAFSAIGAALILSAIAIALYHLLNDLTIFTGRRQPLIRNCRTTLCLIVTASWFLYLAYENTLNQRNWIVAASESNKVISGFKSSVLPIFKCGRTENVIASNVPAYVSNGIFVFENEVTLTGMLRSISRCATASAVQMDAYRIKRCGVEGVSIVSPSGDIISKYQYGYVIAYSEHERPPAMRVDNFQSCLRAAP</sequence>
<accession>A0ABV0DSJ1</accession>
<feature type="transmembrane region" description="Helical" evidence="1">
    <location>
        <begin position="397"/>
        <end position="419"/>
    </location>
</feature>
<feature type="transmembrane region" description="Helical" evidence="1">
    <location>
        <begin position="198"/>
        <end position="231"/>
    </location>
</feature>